<gene>
    <name evidence="1" type="ORF">K9B37_17590</name>
</gene>
<keyword evidence="2" id="KW-1185">Reference proteome</keyword>
<name>A0ABS7VRC5_9HYPH</name>
<sequence length="104" mass="10951">MRFGRTATRAGWMGIAAAASAVLWSTALLAQSKDRWTVPVGGFGRVFKIGKQPVSMQLTAPGAGAVIVPEIRTALPTRHWDASGMAAHPAIVAQQEPAPCDLQD</sequence>
<proteinExistence type="predicted"/>
<dbReference type="Proteomes" id="UP000704176">
    <property type="component" value="Unassembled WGS sequence"/>
</dbReference>
<accession>A0ABS7VRC5</accession>
<dbReference type="EMBL" id="JAIRBM010000014">
    <property type="protein sequence ID" value="MBZ6078080.1"/>
    <property type="molecule type" value="Genomic_DNA"/>
</dbReference>
<dbReference type="RefSeq" id="WP_224314830.1">
    <property type="nucleotide sequence ID" value="NZ_JAIRBM010000014.1"/>
</dbReference>
<evidence type="ECO:0000313" key="1">
    <source>
        <dbReference type="EMBL" id="MBZ6078080.1"/>
    </source>
</evidence>
<comment type="caution">
    <text evidence="1">The sequence shown here is derived from an EMBL/GenBank/DDBJ whole genome shotgun (WGS) entry which is preliminary data.</text>
</comment>
<evidence type="ECO:0000313" key="2">
    <source>
        <dbReference type="Proteomes" id="UP000704176"/>
    </source>
</evidence>
<protein>
    <submittedName>
        <fullName evidence="1">Uncharacterized protein</fullName>
    </submittedName>
</protein>
<reference evidence="1 2" key="1">
    <citation type="submission" date="2021-09" db="EMBL/GenBank/DDBJ databases">
        <title>The complete genome sequence of a new microorganism.</title>
        <authorList>
            <person name="Zi Z."/>
        </authorList>
    </citation>
    <scope>NUCLEOTIDE SEQUENCE [LARGE SCALE GENOMIC DNA]</scope>
    <source>
        <strain evidence="1 2">WGZ8</strain>
    </source>
</reference>
<organism evidence="1 2">
    <name type="scientific">Microvirga puerhi</name>
    <dbReference type="NCBI Taxonomy" id="2876078"/>
    <lineage>
        <taxon>Bacteria</taxon>
        <taxon>Pseudomonadati</taxon>
        <taxon>Pseudomonadota</taxon>
        <taxon>Alphaproteobacteria</taxon>
        <taxon>Hyphomicrobiales</taxon>
        <taxon>Methylobacteriaceae</taxon>
        <taxon>Microvirga</taxon>
    </lineage>
</organism>